<dbReference type="Proteomes" id="UP000554286">
    <property type="component" value="Unassembled WGS sequence"/>
</dbReference>
<dbReference type="CDD" id="cd00609">
    <property type="entry name" value="AAT_like"/>
    <property type="match status" value="1"/>
</dbReference>
<sequence>MRNPALDLLPDSPFVTLRALLDDVAPPAGVEPVSMAVGEPVNGYPALVGEILAAHVDLWGRYAPMGGTEALNAAMIGWLMRRFGLPEGAIRPGQSIAPLAGTREGLFLLPQVVTAARSGDTPAVLIPSPFYHTYAGAALAAGAEPVFLPTDADTHHLPDLDAVSPDLWARASLIYLCSPTNPGGTVADLDYLTRLVNLARAHDVVVVADECYADLYFGDPPPSALQAALALDGTLTAVVVVHSLSKRSSVPGLRAGFCAGDPAVIRPFLRLREYGAVFMPLPAQAVAARLWADDAHVAVNRAYYRANMEVAEAVLGDHPGFARPEAGFFLWLRVGDGEAVARRLWVEAGIRAVPGAYLGRPDARGRNTGAPYLRFALVHDRATTEAALRRVRAVL</sequence>
<gene>
    <name evidence="6" type="ORF">GGD89_001620</name>
</gene>
<dbReference type="PANTHER" id="PTHR42832:SF3">
    <property type="entry name" value="L-GLUTAMINE--4-(METHYLSULFANYL)-2-OXOBUTANOATE AMINOTRANSFERASE"/>
    <property type="match status" value="1"/>
</dbReference>
<dbReference type="PROSITE" id="PS00105">
    <property type="entry name" value="AA_TRANSFER_CLASS_1"/>
    <property type="match status" value="1"/>
</dbReference>
<protein>
    <recommendedName>
        <fullName evidence="4">Aminotransferase</fullName>
        <ecNumber evidence="4">2.6.1.-</ecNumber>
    </recommendedName>
</protein>
<dbReference type="InterPro" id="IPR004838">
    <property type="entry name" value="NHTrfase_class1_PyrdxlP-BS"/>
</dbReference>
<dbReference type="SUPFAM" id="SSF53383">
    <property type="entry name" value="PLP-dependent transferases"/>
    <property type="match status" value="1"/>
</dbReference>
<proteinExistence type="inferred from homology"/>
<evidence type="ECO:0000256" key="2">
    <source>
        <dbReference type="ARBA" id="ARBA00022576"/>
    </source>
</evidence>
<dbReference type="EC" id="2.6.1.-" evidence="4"/>
<accession>A0A7W6RDG6</accession>
<reference evidence="6 7" key="1">
    <citation type="submission" date="2020-08" db="EMBL/GenBank/DDBJ databases">
        <title>Genome sequencing of Purple Non-Sulfur Bacteria from various extreme environments.</title>
        <authorList>
            <person name="Mayer M."/>
        </authorList>
    </citation>
    <scope>NUCLEOTIDE SEQUENCE [LARGE SCALE GENOMIC DNA]</scope>
    <source>
        <strain evidence="6 7">JA131</strain>
    </source>
</reference>
<dbReference type="Pfam" id="PF00155">
    <property type="entry name" value="Aminotran_1_2"/>
    <property type="match status" value="1"/>
</dbReference>
<dbReference type="InterPro" id="IPR015422">
    <property type="entry name" value="PyrdxlP-dep_Trfase_small"/>
</dbReference>
<evidence type="ECO:0000313" key="7">
    <source>
        <dbReference type="Proteomes" id="UP000554286"/>
    </source>
</evidence>
<comment type="cofactor">
    <cofactor evidence="1 4">
        <name>pyridoxal 5'-phosphate</name>
        <dbReference type="ChEBI" id="CHEBI:597326"/>
    </cofactor>
</comment>
<feature type="domain" description="Aminotransferase class I/classII large" evidence="5">
    <location>
        <begin position="59"/>
        <end position="390"/>
    </location>
</feature>
<dbReference type="RefSeq" id="WP_184043926.1">
    <property type="nucleotide sequence ID" value="NZ_JACIGK010000010.1"/>
</dbReference>
<dbReference type="Gene3D" id="3.90.1150.10">
    <property type="entry name" value="Aspartate Aminotransferase, domain 1"/>
    <property type="match status" value="1"/>
</dbReference>
<dbReference type="GO" id="GO:0030170">
    <property type="term" value="F:pyridoxal phosphate binding"/>
    <property type="evidence" value="ECO:0007669"/>
    <property type="project" value="InterPro"/>
</dbReference>
<comment type="similarity">
    <text evidence="4">Belongs to the class-I pyridoxal-phosphate-dependent aminotransferase family.</text>
</comment>
<evidence type="ECO:0000259" key="5">
    <source>
        <dbReference type="Pfam" id="PF00155"/>
    </source>
</evidence>
<evidence type="ECO:0000256" key="4">
    <source>
        <dbReference type="RuleBase" id="RU000481"/>
    </source>
</evidence>
<name>A0A7W6RDG6_9PROT</name>
<evidence type="ECO:0000256" key="3">
    <source>
        <dbReference type="ARBA" id="ARBA00022679"/>
    </source>
</evidence>
<dbReference type="InterPro" id="IPR015421">
    <property type="entry name" value="PyrdxlP-dep_Trfase_major"/>
</dbReference>
<dbReference type="InterPro" id="IPR015424">
    <property type="entry name" value="PyrdxlP-dep_Trfase"/>
</dbReference>
<keyword evidence="3 4" id="KW-0808">Transferase</keyword>
<dbReference type="Gene3D" id="3.40.640.10">
    <property type="entry name" value="Type I PLP-dependent aspartate aminotransferase-like (Major domain)"/>
    <property type="match status" value="1"/>
</dbReference>
<organism evidence="6 7">
    <name type="scientific">Roseospira visakhapatnamensis</name>
    <dbReference type="NCBI Taxonomy" id="390880"/>
    <lineage>
        <taxon>Bacteria</taxon>
        <taxon>Pseudomonadati</taxon>
        <taxon>Pseudomonadota</taxon>
        <taxon>Alphaproteobacteria</taxon>
        <taxon>Rhodospirillales</taxon>
        <taxon>Rhodospirillaceae</taxon>
        <taxon>Roseospira</taxon>
    </lineage>
</organism>
<dbReference type="GO" id="GO:0008483">
    <property type="term" value="F:transaminase activity"/>
    <property type="evidence" value="ECO:0007669"/>
    <property type="project" value="UniProtKB-KW"/>
</dbReference>
<evidence type="ECO:0000256" key="1">
    <source>
        <dbReference type="ARBA" id="ARBA00001933"/>
    </source>
</evidence>
<dbReference type="InterPro" id="IPR004839">
    <property type="entry name" value="Aminotransferase_I/II_large"/>
</dbReference>
<evidence type="ECO:0000313" key="6">
    <source>
        <dbReference type="EMBL" id="MBB4265994.1"/>
    </source>
</evidence>
<dbReference type="InterPro" id="IPR050881">
    <property type="entry name" value="LL-DAP_aminotransferase"/>
</dbReference>
<dbReference type="AlphaFoldDB" id="A0A7W6RDG6"/>
<dbReference type="PANTHER" id="PTHR42832">
    <property type="entry name" value="AMINO ACID AMINOTRANSFERASE"/>
    <property type="match status" value="1"/>
</dbReference>
<dbReference type="EMBL" id="JACIGK010000010">
    <property type="protein sequence ID" value="MBB4265994.1"/>
    <property type="molecule type" value="Genomic_DNA"/>
</dbReference>
<keyword evidence="7" id="KW-1185">Reference proteome</keyword>
<keyword evidence="2 4" id="KW-0032">Aminotransferase</keyword>
<comment type="caution">
    <text evidence="6">The sequence shown here is derived from an EMBL/GenBank/DDBJ whole genome shotgun (WGS) entry which is preliminary data.</text>
</comment>